<dbReference type="InterPro" id="IPR013783">
    <property type="entry name" value="Ig-like_fold"/>
</dbReference>
<evidence type="ECO:0000313" key="20">
    <source>
        <dbReference type="EMBL" id="AMW93209.1"/>
    </source>
</evidence>
<dbReference type="InterPro" id="IPR056754">
    <property type="entry name" value="DSCAM/DSCAML_C"/>
</dbReference>
<keyword evidence="11" id="KW-1015">Disulfide bond</keyword>
<dbReference type="CDD" id="cd20958">
    <property type="entry name" value="IgI_5_Dscam"/>
    <property type="match status" value="1"/>
</dbReference>
<evidence type="ECO:0000256" key="17">
    <source>
        <dbReference type="SAM" id="SignalP"/>
    </source>
</evidence>
<dbReference type="Pfam" id="PF07679">
    <property type="entry name" value="I-set"/>
    <property type="match status" value="3"/>
</dbReference>
<evidence type="ECO:0000259" key="19">
    <source>
        <dbReference type="PROSITE" id="PS50853"/>
    </source>
</evidence>
<name>A0A159W474_OLIMR</name>
<evidence type="ECO:0000256" key="8">
    <source>
        <dbReference type="ARBA" id="ARBA00022989"/>
    </source>
</evidence>
<dbReference type="SMART" id="SM00408">
    <property type="entry name" value="IGc2"/>
    <property type="match status" value="9"/>
</dbReference>
<keyword evidence="5" id="KW-0677">Repeat</keyword>
<feature type="domain" description="Ig-like" evidence="18">
    <location>
        <begin position="611"/>
        <end position="701"/>
    </location>
</feature>
<feature type="domain" description="Ig-like" evidence="18">
    <location>
        <begin position="330"/>
        <end position="416"/>
    </location>
</feature>
<feature type="signal peptide" evidence="17">
    <location>
        <begin position="1"/>
        <end position="21"/>
    </location>
</feature>
<organism evidence="20">
    <name type="scientific">Olivierus martensii</name>
    <name type="common">Manchurian scorpion</name>
    <name type="synonym">Mesobuthus martensii</name>
    <dbReference type="NCBI Taxonomy" id="34649"/>
    <lineage>
        <taxon>Eukaryota</taxon>
        <taxon>Metazoa</taxon>
        <taxon>Ecdysozoa</taxon>
        <taxon>Arthropoda</taxon>
        <taxon>Chelicerata</taxon>
        <taxon>Arachnida</taxon>
        <taxon>Scorpiones</taxon>
        <taxon>Buthida</taxon>
        <taxon>Buthoidea</taxon>
        <taxon>Buthidae</taxon>
        <taxon>Olivierus</taxon>
    </lineage>
</organism>
<dbReference type="PANTHER" id="PTHR44170">
    <property type="entry name" value="PROTEIN SIDEKICK"/>
    <property type="match status" value="1"/>
</dbReference>
<feature type="domain" description="Ig-like" evidence="18">
    <location>
        <begin position="519"/>
        <end position="606"/>
    </location>
</feature>
<evidence type="ECO:0000256" key="16">
    <source>
        <dbReference type="SAM" id="Phobius"/>
    </source>
</evidence>
<feature type="transmembrane region" description="Helical" evidence="16">
    <location>
        <begin position="1318"/>
        <end position="1340"/>
    </location>
</feature>
<keyword evidence="2" id="KW-1003">Cell membrane</keyword>
<dbReference type="EMBL" id="KT932414">
    <property type="protein sequence ID" value="AMW93209.1"/>
    <property type="molecule type" value="mRNA"/>
</dbReference>
<feature type="region of interest" description="Disordered" evidence="15">
    <location>
        <begin position="1499"/>
        <end position="1537"/>
    </location>
</feature>
<dbReference type="CDD" id="cd00063">
    <property type="entry name" value="FN3"/>
    <property type="match status" value="4"/>
</dbReference>
<dbReference type="InterPro" id="IPR003961">
    <property type="entry name" value="FN3_dom"/>
</dbReference>
<dbReference type="GO" id="GO:0045202">
    <property type="term" value="C:synapse"/>
    <property type="evidence" value="ECO:0007669"/>
    <property type="project" value="UniProtKB-SubCell"/>
</dbReference>
<reference evidence="20" key="1">
    <citation type="journal article" date="2016" name="Nat. Commun.">
        <title>A large family of Dscam genes with tandemly arrayed 5' cassettes in Chelicerata.</title>
        <authorList>
            <person name="Yue Y."/>
            <person name="Meng Y."/>
            <person name="Ma H."/>
            <person name="Hou S."/>
            <person name="Cao G."/>
            <person name="Hong W."/>
            <person name="Shi Y."/>
            <person name="Guo P."/>
            <person name="Liu B."/>
            <person name="Shi F."/>
            <person name="Yang Y."/>
            <person name="Jin Y."/>
        </authorList>
    </citation>
    <scope>NUCLEOTIDE SEQUENCE</scope>
    <source>
        <strain evidence="20">Mma-Dscam8</strain>
    </source>
</reference>
<dbReference type="InterPro" id="IPR036116">
    <property type="entry name" value="FN3_sf"/>
</dbReference>
<dbReference type="SMART" id="SM00060">
    <property type="entry name" value="FN3"/>
    <property type="match status" value="4"/>
</dbReference>
<dbReference type="GO" id="GO:0007399">
    <property type="term" value="P:nervous system development"/>
    <property type="evidence" value="ECO:0007669"/>
    <property type="project" value="UniProtKB-KW"/>
</dbReference>
<dbReference type="FunFam" id="2.60.40.10:FF:000120">
    <property type="entry name" value="Down syndrome cell adhesion molecule like 1"/>
    <property type="match status" value="1"/>
</dbReference>
<dbReference type="InterPro" id="IPR013098">
    <property type="entry name" value="Ig_I-set"/>
</dbReference>
<dbReference type="PROSITE" id="PS50853">
    <property type="entry name" value="FN3"/>
    <property type="match status" value="4"/>
</dbReference>
<evidence type="ECO:0000256" key="3">
    <source>
        <dbReference type="ARBA" id="ARBA00022692"/>
    </source>
</evidence>
<feature type="domain" description="Fibronectin type-III" evidence="19">
    <location>
        <begin position="1105"/>
        <end position="1198"/>
    </location>
</feature>
<protein>
    <submittedName>
        <fullName evidence="20">Dscam</fullName>
    </submittedName>
</protein>
<evidence type="ECO:0000256" key="6">
    <source>
        <dbReference type="ARBA" id="ARBA00022889"/>
    </source>
</evidence>
<dbReference type="FunFam" id="2.60.40.10:FF:000333">
    <property type="entry name" value="Down syndrome cell adhesion molecule"/>
    <property type="match status" value="1"/>
</dbReference>
<evidence type="ECO:0000256" key="2">
    <source>
        <dbReference type="ARBA" id="ARBA00022475"/>
    </source>
</evidence>
<sequence length="1566" mass="174843">MISWWWKYLVFIFLRIISAFSANHDRVGPSFVMEPASRIDFLNSTGTVIPCTARGIPTPSISWMKKDGSTVGDIPGLRHIRPDGSLVFSPFPAEDYRQDVHSAVYRCVSSNVAGTIGSRDVVIRAAVKQYYEAQVYDVFVTRGNTAVLQCHIPSFVKEYVSVTSWIRDDGLNIQSDTISGSRYSVFQTGELHIRHVEPTTDGRRKYYCQTMHRISGEVKRSSSFGQLVVTDPHSNFPPRIINRKPSVIIRQGETVELPCAAEGYPLPTITWYKEQGSQSTPIQTNQRYLQLGGTLVIQKTVIQDSGKYACFVNNTVGQEKVETDLLVTAPIAVSVSPKLIIAVEGDIITLNCSISGYPVQSLMWMKNLEPIVSNSRIQYLSKDVLQINSVIREDKGMYQCFAYNDQVSAQGAAELTLGDDPPVFSYTFHEQTLQPGPFVSLKCAATGTPLPQITWSLDGFPISENMRIRVGDFVNNDGYVNSFVNITSLKSEDSGKYSCHASNEVATVSYSANLNVFGPPFIRQMKNITVLSGNTLSIRCPVAGYPIEKITWEKEKTKLPQNRRQTSHPNGTLTIQKIDRSNDQGWYRCSAINSRGESAVREVYVKVLIAPVISPFYFAPSIKEGMRSMITCAVAEGDSPITIKWLKNGHLLSDNSNVKIDSNNEFLSILFIKRVTYNDNGNYTCVASNDAATTNYTATMIVNVPPSWKIIPVDKSVTVGDSIVIDCQADGFPEPRIWWEKSSGSLPGDYQTIISNSHIHTLENGSLMIKEIEQNDAGFYLCQATNSIGSGLSKVVELTVHVAAYFKAKFSALALKKGDNAQLQCQAFGELPITITWRKDRQSFEHPSDPRYEIQQIEQEDSILSTLIIKSIDRRDSALFTCLAVNAYGQDDTNIQLIIQEPPDSPTDILASEISSRSITVRWTQPYNGNSPITAFKIQYKEASDSWETAERTTSLSGRETTSMIRGLRPVTNYHIRVMAENALGWSDPSQVVHITTMEETPEGPPLGVRAVPTASQSIRVTWQPPRKEMRNGIIRGYYVGYKIYGTNEAYIYKTLNVNDNFKEEVILTNLKRATKYSIIVQAFNSKGNGPPSEELILETLQNDPPVSPMLMLVSTTATSIHLKWNYSDKEDSPVTGYFLYHMKQHGTWEERQVPSHQTTYTFHDLSCGTHHQFYIIAFNTVGKGKPSDVIGIKTQGSVPIAPTKDALFTINATSVVLHLNTWHSVGCPINYFVVQYKAHIQSEWILLSNNIVPEQKVSVLSDLSPGTWYTLLMTAHSDAGAIDAEYIFSTLTLSGATIPPLSSTDDRRPTFYKSLSIMVPSACALVVLIVILIVACVVVRKRRQLDNLPRRGIYISDSRLREEKGLEGMSMSVLDRKHTGSTGSGSPTKDQLYYPSPYAMSRVPMYHKQHSPDSESGPSLQRTLGRHEHIYDVPYPPKWEEEDDAYSHIMETSSVPLHAGTNLYQTPRVLPLHYPIKAVPPLPPDRQYRKSQRLNYKSSSLASDGHSGDESDSEGTTYTFSREPPGSYLDSHEMSEAECDRDNLEHHEKCKKYFSTELIGHASIT</sequence>
<feature type="domain" description="Ig-like" evidence="18">
    <location>
        <begin position="238"/>
        <end position="328"/>
    </location>
</feature>
<dbReference type="FunFam" id="2.60.40.10:FF:000719">
    <property type="entry name" value="nephrin isoform X1"/>
    <property type="match status" value="1"/>
</dbReference>
<comment type="subcellular location">
    <subcellularLocation>
        <location evidence="1">Cell membrane</location>
        <topology evidence="1">Single-pass type I membrane protein</topology>
    </subcellularLocation>
    <subcellularLocation>
        <location evidence="14">Synapse</location>
    </subcellularLocation>
</comment>
<dbReference type="FunFam" id="2.60.40.10:FF:000324">
    <property type="entry name" value="Down syndrome cell adhesion molecule, isoform D"/>
    <property type="match status" value="1"/>
</dbReference>
<dbReference type="Gene3D" id="2.60.40.10">
    <property type="entry name" value="Immunoglobulins"/>
    <property type="match status" value="13"/>
</dbReference>
<dbReference type="FunFam" id="2.60.40.10:FF:000032">
    <property type="entry name" value="palladin isoform X1"/>
    <property type="match status" value="1"/>
</dbReference>
<dbReference type="SUPFAM" id="SSF48726">
    <property type="entry name" value="Immunoglobulin"/>
    <property type="match status" value="9"/>
</dbReference>
<dbReference type="InterPro" id="IPR003599">
    <property type="entry name" value="Ig_sub"/>
</dbReference>
<evidence type="ECO:0000256" key="13">
    <source>
        <dbReference type="ARBA" id="ARBA00023319"/>
    </source>
</evidence>
<evidence type="ECO:0000256" key="11">
    <source>
        <dbReference type="ARBA" id="ARBA00023157"/>
    </source>
</evidence>
<feature type="domain" description="Ig-like" evidence="18">
    <location>
        <begin position="29"/>
        <end position="124"/>
    </location>
</feature>
<keyword evidence="4 17" id="KW-0732">Signal</keyword>
<dbReference type="SMART" id="SM00409">
    <property type="entry name" value="IG"/>
    <property type="match status" value="8"/>
</dbReference>
<keyword evidence="6" id="KW-0130">Cell adhesion</keyword>
<feature type="domain" description="Fibronectin type-III" evidence="19">
    <location>
        <begin position="902"/>
        <end position="1000"/>
    </location>
</feature>
<keyword evidence="12" id="KW-0325">Glycoprotein</keyword>
<evidence type="ECO:0000256" key="10">
    <source>
        <dbReference type="ARBA" id="ARBA00023136"/>
    </source>
</evidence>
<dbReference type="PROSITE" id="PS50835">
    <property type="entry name" value="IG_LIKE"/>
    <property type="match status" value="9"/>
</dbReference>
<evidence type="ECO:0000256" key="15">
    <source>
        <dbReference type="SAM" id="MobiDB-lite"/>
    </source>
</evidence>
<dbReference type="CDD" id="cd20956">
    <property type="entry name" value="IgI_4_Dscam"/>
    <property type="match status" value="1"/>
</dbReference>
<evidence type="ECO:0000256" key="7">
    <source>
        <dbReference type="ARBA" id="ARBA00022902"/>
    </source>
</evidence>
<evidence type="ECO:0000256" key="4">
    <source>
        <dbReference type="ARBA" id="ARBA00022729"/>
    </source>
</evidence>
<keyword evidence="13" id="KW-0393">Immunoglobulin domain</keyword>
<proteinExistence type="evidence at transcript level"/>
<evidence type="ECO:0000256" key="1">
    <source>
        <dbReference type="ARBA" id="ARBA00004251"/>
    </source>
</evidence>
<dbReference type="FunFam" id="2.60.40.10:FF:000005">
    <property type="entry name" value="Neuronal cell adhesion molecule"/>
    <property type="match status" value="1"/>
</dbReference>
<dbReference type="InterPro" id="IPR036179">
    <property type="entry name" value="Ig-like_dom_sf"/>
</dbReference>
<dbReference type="SUPFAM" id="SSF49265">
    <property type="entry name" value="Fibronectin type III"/>
    <property type="match status" value="2"/>
</dbReference>
<feature type="domain" description="Fibronectin type-III" evidence="19">
    <location>
        <begin position="1202"/>
        <end position="1301"/>
    </location>
</feature>
<dbReference type="Pfam" id="PF25059">
    <property type="entry name" value="FN3_DSCAM-DSCAML_C"/>
    <property type="match status" value="1"/>
</dbReference>
<feature type="domain" description="Fibronectin type-III" evidence="19">
    <location>
        <begin position="1005"/>
        <end position="1103"/>
    </location>
</feature>
<dbReference type="GO" id="GO:0005886">
    <property type="term" value="C:plasma membrane"/>
    <property type="evidence" value="ECO:0007669"/>
    <property type="project" value="UniProtKB-SubCell"/>
</dbReference>
<dbReference type="Pfam" id="PF00041">
    <property type="entry name" value="fn3"/>
    <property type="match status" value="3"/>
</dbReference>
<accession>A0A159W474</accession>
<feature type="domain" description="Ig-like" evidence="18">
    <location>
        <begin position="421"/>
        <end position="515"/>
    </location>
</feature>
<evidence type="ECO:0000256" key="5">
    <source>
        <dbReference type="ARBA" id="ARBA00022737"/>
    </source>
</evidence>
<dbReference type="GO" id="GO:0098609">
    <property type="term" value="P:cell-cell adhesion"/>
    <property type="evidence" value="ECO:0007669"/>
    <property type="project" value="TreeGrafter"/>
</dbReference>
<keyword evidence="7" id="KW-0524">Neurogenesis</keyword>
<dbReference type="FunFam" id="2.60.40.10:FF:000017">
    <property type="entry name" value="Down syndrome cell adhesion molecule b"/>
    <property type="match status" value="1"/>
</dbReference>
<keyword evidence="8 16" id="KW-1133">Transmembrane helix</keyword>
<evidence type="ECO:0000256" key="9">
    <source>
        <dbReference type="ARBA" id="ARBA00023018"/>
    </source>
</evidence>
<keyword evidence="10 16" id="KW-0472">Membrane</keyword>
<feature type="domain" description="Ig-like" evidence="18">
    <location>
        <begin position="706"/>
        <end position="799"/>
    </location>
</feature>
<evidence type="ECO:0000256" key="12">
    <source>
        <dbReference type="ARBA" id="ARBA00023180"/>
    </source>
</evidence>
<dbReference type="PANTHER" id="PTHR44170:SF54">
    <property type="entry name" value="FI24025P1"/>
    <property type="match status" value="1"/>
</dbReference>
<keyword evidence="3 16" id="KW-0812">Transmembrane</keyword>
<dbReference type="InterPro" id="IPR003598">
    <property type="entry name" value="Ig_sub2"/>
</dbReference>
<dbReference type="InterPro" id="IPR007110">
    <property type="entry name" value="Ig-like_dom"/>
</dbReference>
<dbReference type="GO" id="GO:0009653">
    <property type="term" value="P:anatomical structure morphogenesis"/>
    <property type="evidence" value="ECO:0007669"/>
    <property type="project" value="UniProtKB-ARBA"/>
</dbReference>
<evidence type="ECO:0000259" key="18">
    <source>
        <dbReference type="PROSITE" id="PS50835"/>
    </source>
</evidence>
<evidence type="ECO:0000256" key="14">
    <source>
        <dbReference type="ARBA" id="ARBA00034103"/>
    </source>
</evidence>
<gene>
    <name evidence="20" type="primary">Dscam</name>
</gene>
<dbReference type="Pfam" id="PF13927">
    <property type="entry name" value="Ig_3"/>
    <property type="match status" value="4"/>
</dbReference>
<feature type="domain" description="Ig-like" evidence="18">
    <location>
        <begin position="808"/>
        <end position="896"/>
    </location>
</feature>
<feature type="domain" description="Ig-like" evidence="18">
    <location>
        <begin position="128"/>
        <end position="225"/>
    </location>
</feature>
<dbReference type="FunFam" id="2.60.40.10:FF:000104">
    <property type="entry name" value="Down syndrome cell adhesion molecule b"/>
    <property type="match status" value="1"/>
</dbReference>
<dbReference type="GO" id="GO:0030154">
    <property type="term" value="P:cell differentiation"/>
    <property type="evidence" value="ECO:0007669"/>
    <property type="project" value="UniProtKB-ARBA"/>
</dbReference>
<feature type="chain" id="PRO_5007811252" evidence="17">
    <location>
        <begin position="22"/>
        <end position="1566"/>
    </location>
</feature>
<keyword evidence="9" id="KW-0770">Synapse</keyword>